<evidence type="ECO:0000313" key="1">
    <source>
        <dbReference type="EMBL" id="MEE3719697.1"/>
    </source>
</evidence>
<comment type="caution">
    <text evidence="1">The sequence shown here is derived from an EMBL/GenBank/DDBJ whole genome shotgun (WGS) entry which is preliminary data.</text>
</comment>
<dbReference type="GO" id="GO:0016787">
    <property type="term" value="F:hydrolase activity"/>
    <property type="evidence" value="ECO:0007669"/>
    <property type="project" value="UniProtKB-KW"/>
</dbReference>
<dbReference type="Proteomes" id="UP001333818">
    <property type="component" value="Unassembled WGS sequence"/>
</dbReference>
<dbReference type="EMBL" id="JAZBJZ010000159">
    <property type="protein sequence ID" value="MEE3719697.1"/>
    <property type="molecule type" value="Genomic_DNA"/>
</dbReference>
<dbReference type="SUPFAM" id="SSF53955">
    <property type="entry name" value="Lysozyme-like"/>
    <property type="match status" value="1"/>
</dbReference>
<dbReference type="CDD" id="cd00736">
    <property type="entry name" value="lambda_lys-like"/>
    <property type="match status" value="1"/>
</dbReference>
<keyword evidence="2" id="KW-1185">Reference proteome</keyword>
<proteinExistence type="predicted"/>
<protein>
    <submittedName>
        <fullName evidence="1">Glycoside hydrolase family 104 protein</fullName>
    </submittedName>
</protein>
<name>A0AAW9PZ06_9CYAN</name>
<gene>
    <name evidence="1" type="ORF">V2H45_23425</name>
</gene>
<sequence>MIQLLEAIPNYKHLPHQQKAIAYLQDHTPTEVLEEFAEIWKTEASETPEIHPQIQAFLNTIRVPEGTNCPLGYQTMFTGKVFSDFSDHPRQIQCAGELCSDAAGAYQFLSTTWDDVAQAIGATDFSPHWQDLAAVELLRRRDAYEDILAGRLQSALDKCSWEWASLPPGRYGQPSLSYEDCDRLFQEFGGKSV</sequence>
<dbReference type="InterPro" id="IPR023346">
    <property type="entry name" value="Lysozyme-like_dom_sf"/>
</dbReference>
<organism evidence="1 2">
    <name type="scientific">Tumidithrix elongata BACA0141</name>
    <dbReference type="NCBI Taxonomy" id="2716417"/>
    <lineage>
        <taxon>Bacteria</taxon>
        <taxon>Bacillati</taxon>
        <taxon>Cyanobacteriota</taxon>
        <taxon>Cyanophyceae</taxon>
        <taxon>Pseudanabaenales</taxon>
        <taxon>Pseudanabaenaceae</taxon>
        <taxon>Tumidithrix</taxon>
        <taxon>Tumidithrix elongata</taxon>
    </lineage>
</organism>
<dbReference type="RefSeq" id="WP_330486134.1">
    <property type="nucleotide sequence ID" value="NZ_JAZBJZ010000159.1"/>
</dbReference>
<evidence type="ECO:0000313" key="2">
    <source>
        <dbReference type="Proteomes" id="UP001333818"/>
    </source>
</evidence>
<reference evidence="1" key="1">
    <citation type="submission" date="2024-01" db="EMBL/GenBank/DDBJ databases">
        <title>Bank of Algae and Cyanobacteria of the Azores (BACA) strain genomes.</title>
        <authorList>
            <person name="Luz R."/>
            <person name="Cordeiro R."/>
            <person name="Fonseca A."/>
            <person name="Goncalves V."/>
        </authorList>
    </citation>
    <scope>NUCLEOTIDE SEQUENCE</scope>
    <source>
        <strain evidence="1">BACA0141</strain>
    </source>
</reference>
<dbReference type="Gene3D" id="1.10.530.10">
    <property type="match status" value="1"/>
</dbReference>
<keyword evidence="1" id="KW-0378">Hydrolase</keyword>
<dbReference type="AlphaFoldDB" id="A0AAW9PZ06"/>
<accession>A0AAW9PZ06</accession>